<proteinExistence type="predicted"/>
<gene>
    <name evidence="1" type="ORF">WFZ86_17315</name>
</gene>
<evidence type="ECO:0000313" key="2">
    <source>
        <dbReference type="Proteomes" id="UP001468798"/>
    </source>
</evidence>
<dbReference type="Proteomes" id="UP001468798">
    <property type="component" value="Unassembled WGS sequence"/>
</dbReference>
<evidence type="ECO:0000313" key="1">
    <source>
        <dbReference type="EMBL" id="MEM0578267.1"/>
    </source>
</evidence>
<organism evidence="1 2">
    <name type="scientific">Flavobacterium polysaccharolyticum</name>
    <dbReference type="NCBI Taxonomy" id="3133148"/>
    <lineage>
        <taxon>Bacteria</taxon>
        <taxon>Pseudomonadati</taxon>
        <taxon>Bacteroidota</taxon>
        <taxon>Flavobacteriia</taxon>
        <taxon>Flavobacteriales</taxon>
        <taxon>Flavobacteriaceae</taxon>
        <taxon>Flavobacterium</taxon>
    </lineage>
</organism>
<accession>A0ABU9NWQ9</accession>
<dbReference type="EMBL" id="JBCGDP010000022">
    <property type="protein sequence ID" value="MEM0578267.1"/>
    <property type="molecule type" value="Genomic_DNA"/>
</dbReference>
<reference evidence="1 2" key="1">
    <citation type="submission" date="2024-03" db="EMBL/GenBank/DDBJ databases">
        <title>Two novel species of the genus Flavobacterium exhibiting potentially degradation of complex polysaccharides.</title>
        <authorList>
            <person name="Lian X."/>
        </authorList>
    </citation>
    <scope>NUCLEOTIDE SEQUENCE [LARGE SCALE GENOMIC DNA]</scope>
    <source>
        <strain evidence="1 2">N6</strain>
    </source>
</reference>
<keyword evidence="2" id="KW-1185">Reference proteome</keyword>
<comment type="caution">
    <text evidence="1">The sequence shown here is derived from an EMBL/GenBank/DDBJ whole genome shotgun (WGS) entry which is preliminary data.</text>
</comment>
<dbReference type="RefSeq" id="WP_315169708.1">
    <property type="nucleotide sequence ID" value="NZ_JBCGDP010000022.1"/>
</dbReference>
<protein>
    <submittedName>
        <fullName evidence="1">Uncharacterized protein</fullName>
    </submittedName>
</protein>
<sequence length="120" mass="13821">MAKWTTENPAFVDTWFSLFRLGQIKKQFNAADTIKMSELTFFNPLSSKDNLKIEATLIADTIDKVFSSWGAKLENSISRNTAINDMIQILLDEDKTIKDLAEKNDENYFFTNEIKLENES</sequence>
<name>A0ABU9NWQ9_9FLAO</name>